<evidence type="ECO:0000256" key="4">
    <source>
        <dbReference type="ARBA" id="ARBA00022502"/>
    </source>
</evidence>
<dbReference type="AlphaFoldDB" id="A0A090N4Q0"/>
<feature type="transmembrane region" description="Helical" evidence="11">
    <location>
        <begin position="293"/>
        <end position="311"/>
    </location>
</feature>
<dbReference type="GO" id="GO:0005789">
    <property type="term" value="C:endoplasmic reticulum membrane"/>
    <property type="evidence" value="ECO:0007669"/>
    <property type="project" value="UniProtKB-SubCell"/>
</dbReference>
<dbReference type="RefSeq" id="XP_003075162.2">
    <property type="nucleotide sequence ID" value="XM_003075114.2"/>
</dbReference>
<keyword evidence="14" id="KW-1185">Reference proteome</keyword>
<keyword evidence="4 11" id="KW-0337">GPI-anchor biosynthesis</keyword>
<comment type="caution">
    <text evidence="11">Lacks conserved residue(s) required for the propagation of feature annotation.</text>
</comment>
<evidence type="ECO:0000256" key="3">
    <source>
        <dbReference type="ARBA" id="ARBA00008698"/>
    </source>
</evidence>
<dbReference type="EMBL" id="CAID01000002">
    <property type="protein sequence ID" value="CEG01095.1"/>
    <property type="molecule type" value="Genomic_DNA"/>
</dbReference>
<feature type="transmembrane region" description="Helical" evidence="11">
    <location>
        <begin position="411"/>
        <end position="429"/>
    </location>
</feature>
<evidence type="ECO:0000256" key="8">
    <source>
        <dbReference type="ARBA" id="ARBA00022824"/>
    </source>
</evidence>
<dbReference type="InParanoid" id="A0A090N4Q0"/>
<comment type="subcellular location">
    <subcellularLocation>
        <location evidence="1 11">Endoplasmic reticulum membrane</location>
        <topology evidence="1 11">Multi-pass membrane protein</topology>
    </subcellularLocation>
</comment>
<keyword evidence="5 11" id="KW-0328">Glycosyltransferase</keyword>
<protein>
    <recommendedName>
        <fullName evidence="11">GPI mannosyltransferase 2</fullName>
        <ecNumber evidence="11">2.4.1.-</ecNumber>
    </recommendedName>
</protein>
<gene>
    <name evidence="13" type="ORF">OT_ostta02g03200</name>
</gene>
<evidence type="ECO:0000256" key="10">
    <source>
        <dbReference type="ARBA" id="ARBA00023136"/>
    </source>
</evidence>
<keyword evidence="7 11" id="KW-0812">Transmembrane</keyword>
<dbReference type="UniPathway" id="UPA00196"/>
<dbReference type="KEGG" id="ota:OT_ostta02g03200"/>
<organism evidence="13 14">
    <name type="scientific">Ostreococcus tauri</name>
    <name type="common">Marine green alga</name>
    <dbReference type="NCBI Taxonomy" id="70448"/>
    <lineage>
        <taxon>Eukaryota</taxon>
        <taxon>Viridiplantae</taxon>
        <taxon>Chlorophyta</taxon>
        <taxon>Mamiellophyceae</taxon>
        <taxon>Mamiellales</taxon>
        <taxon>Bathycoccaceae</taxon>
        <taxon>Ostreococcus</taxon>
    </lineage>
</organism>
<evidence type="ECO:0000256" key="11">
    <source>
        <dbReference type="RuleBase" id="RU363112"/>
    </source>
</evidence>
<feature type="transmembrane region" description="Helical" evidence="11">
    <location>
        <begin position="369"/>
        <end position="390"/>
    </location>
</feature>
<keyword evidence="10 11" id="KW-0472">Membrane</keyword>
<dbReference type="GO" id="GO:0004376">
    <property type="term" value="F:GPI mannosyltransferase activity"/>
    <property type="evidence" value="ECO:0007669"/>
    <property type="project" value="InterPro"/>
</dbReference>
<name>A0A090N4Q0_OSTTA</name>
<evidence type="ECO:0000256" key="9">
    <source>
        <dbReference type="ARBA" id="ARBA00022989"/>
    </source>
</evidence>
<comment type="pathway">
    <text evidence="2 11">Glycolipid biosynthesis; glycosylphosphatidylinositol-anchor biosynthesis.</text>
</comment>
<evidence type="ECO:0000256" key="2">
    <source>
        <dbReference type="ARBA" id="ARBA00004687"/>
    </source>
</evidence>
<evidence type="ECO:0000313" key="13">
    <source>
        <dbReference type="EMBL" id="CEG01095.1"/>
    </source>
</evidence>
<dbReference type="GeneID" id="9832599"/>
<keyword evidence="6 11" id="KW-0808">Transferase</keyword>
<dbReference type="GO" id="GO:0006506">
    <property type="term" value="P:GPI anchor biosynthetic process"/>
    <property type="evidence" value="ECO:0007669"/>
    <property type="project" value="UniProtKB-UniPathway"/>
</dbReference>
<evidence type="ECO:0000256" key="6">
    <source>
        <dbReference type="ARBA" id="ARBA00022679"/>
    </source>
</evidence>
<comment type="caution">
    <text evidence="13">The sequence shown here is derived from an EMBL/GenBank/DDBJ whole genome shotgun (WGS) entry which is preliminary data.</text>
</comment>
<dbReference type="InterPro" id="IPR007315">
    <property type="entry name" value="PIG-V/Gpi18"/>
</dbReference>
<sequence length="482" mass="53654">MVGDARSADDISSDDAPVRPTTALTSSSAVDCAAPARETFMSSARRYGIERSKATWRDRTFRSALKVRLGAILVAMVTEGMMGSYDTSRGLGWDAKAGAACGFVCRRASALAAWDGVHFTNIAVNGYEFEHQHAFYPGLPFVIQLSSRFVRFVTRTILLRNIPETCLANLAAILFNTITFALSATALHSLSKTMLKNDGVAEAAARLYIINPANIFYGSAYTESGFAWAQFAAGSVLEENTIVLAGILFGVATAFRSNGVLNVIIVLSHISREVFLTLRNRQDQRRHFKAARWIKRGFIALILVVFPHYLFARFGEARYCPFSIKVKRPWCQNRSWRNLFGLIPSPMYSYLQRHYWGLGFMSSYHARNLGNVILGAPAIAIGAYLSQWFLRERARRSAAFVKEDHQFFVSAYYLQLAVMTLIAATYMHVQVATRFLSTSPAMYWGLAHLGAKSPALRLVVTTYSLAYAFVGVALFASFYPWT</sequence>
<feature type="region of interest" description="Disordered" evidence="12">
    <location>
        <begin position="1"/>
        <end position="23"/>
    </location>
</feature>
<dbReference type="PANTHER" id="PTHR12468">
    <property type="entry name" value="GPI MANNOSYLTRANSFERASE 2"/>
    <property type="match status" value="1"/>
</dbReference>
<reference evidence="14" key="1">
    <citation type="journal article" date="2006" name="Proc. Natl. Acad. Sci. U.S.A.">
        <title>Genome analysis of the smallest free-living eukaryote Ostreococcus tauri unveils many unique features.</title>
        <authorList>
            <person name="Derelle E."/>
            <person name="Ferraz C."/>
            <person name="Rombauts S."/>
            <person name="Rouze P."/>
            <person name="Worden A.Z."/>
            <person name="Robbens S."/>
            <person name="Partensky F."/>
            <person name="Degroeve S."/>
            <person name="Echeynie S."/>
            <person name="Cooke R."/>
            <person name="Saeys Y."/>
            <person name="Wuyts J."/>
            <person name="Jabbari K."/>
            <person name="Bowler C."/>
            <person name="Panaud O."/>
            <person name="Piegu B."/>
            <person name="Ball S.G."/>
            <person name="Ral J.-P."/>
            <person name="Bouget F.-Y."/>
            <person name="Piganeau G."/>
            <person name="De Baets B."/>
            <person name="Picard A."/>
            <person name="Delseny M."/>
            <person name="Demaille J."/>
            <person name="Van de Peer Y."/>
            <person name="Moreau H."/>
        </authorList>
    </citation>
    <scope>NUCLEOTIDE SEQUENCE [LARGE SCALE GENOMIC DNA]</scope>
    <source>
        <strain evidence="14">OTTH 0595 / CCAP 157/2 / RCC745</strain>
    </source>
</reference>
<evidence type="ECO:0000256" key="7">
    <source>
        <dbReference type="ARBA" id="ARBA00022692"/>
    </source>
</evidence>
<dbReference type="Pfam" id="PF04188">
    <property type="entry name" value="Mannosyl_trans2"/>
    <property type="match status" value="1"/>
</dbReference>
<dbReference type="OrthoDB" id="498909at2759"/>
<dbReference type="GO" id="GO:0000009">
    <property type="term" value="F:alpha-1,6-mannosyltransferase activity"/>
    <property type="evidence" value="ECO:0007669"/>
    <property type="project" value="InterPro"/>
</dbReference>
<dbReference type="EC" id="2.4.1.-" evidence="11"/>
<evidence type="ECO:0000256" key="5">
    <source>
        <dbReference type="ARBA" id="ARBA00022676"/>
    </source>
</evidence>
<evidence type="ECO:0000313" key="14">
    <source>
        <dbReference type="Proteomes" id="UP000009170"/>
    </source>
</evidence>
<dbReference type="PANTHER" id="PTHR12468:SF2">
    <property type="entry name" value="GPI MANNOSYLTRANSFERASE 2"/>
    <property type="match status" value="1"/>
</dbReference>
<accession>A0A090N4Q0</accession>
<proteinExistence type="inferred from homology"/>
<dbReference type="FunCoup" id="A0A090N4Q0">
    <property type="interactions" value="1629"/>
</dbReference>
<dbReference type="GO" id="GO:0031501">
    <property type="term" value="C:mannosyltransferase complex"/>
    <property type="evidence" value="ECO:0007669"/>
    <property type="project" value="TreeGrafter"/>
</dbReference>
<dbReference type="Proteomes" id="UP000009170">
    <property type="component" value="Unassembled WGS sequence"/>
</dbReference>
<comment type="function">
    <text evidence="11">Mannosyltransferase involved in glycosylphosphatidylinositol-anchor biosynthesis.</text>
</comment>
<feature type="transmembrane region" description="Helical" evidence="11">
    <location>
        <begin position="167"/>
        <end position="187"/>
    </location>
</feature>
<dbReference type="STRING" id="70448.A0A090N4Q0"/>
<evidence type="ECO:0000256" key="1">
    <source>
        <dbReference type="ARBA" id="ARBA00004477"/>
    </source>
</evidence>
<keyword evidence="8 11" id="KW-0256">Endoplasmic reticulum</keyword>
<evidence type="ECO:0000256" key="12">
    <source>
        <dbReference type="SAM" id="MobiDB-lite"/>
    </source>
</evidence>
<feature type="transmembrane region" description="Helical" evidence="11">
    <location>
        <begin position="458"/>
        <end position="479"/>
    </location>
</feature>
<comment type="similarity">
    <text evidence="3 11">Belongs to the PIGV family.</text>
</comment>
<keyword evidence="9 11" id="KW-1133">Transmembrane helix</keyword>
<reference evidence="13 14" key="2">
    <citation type="journal article" date="2014" name="BMC Genomics">
        <title>An improved genome of the model marine alga Ostreococcus tauri unfolds by assessing Illumina de novo assemblies.</title>
        <authorList>
            <person name="Blanc-Mathieu R."/>
            <person name="Verhelst B."/>
            <person name="Derelle E."/>
            <person name="Rombauts S."/>
            <person name="Bouget F.Y."/>
            <person name="Carre I."/>
            <person name="Chateau A."/>
            <person name="Eyre-Walker A."/>
            <person name="Grimsley N."/>
            <person name="Moreau H."/>
            <person name="Piegu B."/>
            <person name="Rivals E."/>
            <person name="Schackwitz W."/>
            <person name="Van de Peer Y."/>
            <person name="Piganeau G."/>
        </authorList>
    </citation>
    <scope>NUCLEOTIDE SEQUENCE [LARGE SCALE GENOMIC DNA]</scope>
    <source>
        <strain evidence="14">OTTH 0595 / CCAP 157/2 / RCC745</strain>
    </source>
</reference>